<proteinExistence type="predicted"/>
<dbReference type="SUPFAM" id="SSF53098">
    <property type="entry name" value="Ribonuclease H-like"/>
    <property type="match status" value="1"/>
</dbReference>
<dbReference type="GO" id="GO:0015074">
    <property type="term" value="P:DNA integration"/>
    <property type="evidence" value="ECO:0007669"/>
    <property type="project" value="InterPro"/>
</dbReference>
<dbReference type="RefSeq" id="WP_200393191.1">
    <property type="nucleotide sequence ID" value="NZ_JAENIO010000163.1"/>
</dbReference>
<dbReference type="AlphaFoldDB" id="A0A934VP58"/>
<name>A0A934VP58_9BACT</name>
<dbReference type="Pfam" id="PF13683">
    <property type="entry name" value="rve_3"/>
    <property type="match status" value="1"/>
</dbReference>
<evidence type="ECO:0000313" key="2">
    <source>
        <dbReference type="EMBL" id="MBK1835760.1"/>
    </source>
</evidence>
<comment type="caution">
    <text evidence="2">The sequence shown here is derived from an EMBL/GenBank/DDBJ whole genome shotgun (WGS) entry which is preliminary data.</text>
</comment>
<dbReference type="EMBL" id="JAENIO010000163">
    <property type="protein sequence ID" value="MBK1835760.1"/>
    <property type="molecule type" value="Genomic_DNA"/>
</dbReference>
<dbReference type="InterPro" id="IPR012337">
    <property type="entry name" value="RNaseH-like_sf"/>
</dbReference>
<feature type="non-terminal residue" evidence="2">
    <location>
        <position position="1"/>
    </location>
</feature>
<dbReference type="Proteomes" id="UP000604083">
    <property type="component" value="Unassembled WGS sequence"/>
</dbReference>
<evidence type="ECO:0000313" key="3">
    <source>
        <dbReference type="Proteomes" id="UP000604083"/>
    </source>
</evidence>
<organism evidence="2 3">
    <name type="scientific">Roseibacillus ishigakijimensis</name>
    <dbReference type="NCBI Taxonomy" id="454146"/>
    <lineage>
        <taxon>Bacteria</taxon>
        <taxon>Pseudomonadati</taxon>
        <taxon>Verrucomicrobiota</taxon>
        <taxon>Verrucomicrobiia</taxon>
        <taxon>Verrucomicrobiales</taxon>
        <taxon>Verrucomicrobiaceae</taxon>
        <taxon>Roseibacillus</taxon>
    </lineage>
</organism>
<gene>
    <name evidence="2" type="ORF">JIN78_16980</name>
</gene>
<protein>
    <submittedName>
        <fullName evidence="2">Transposase</fullName>
    </submittedName>
</protein>
<accession>A0A934VP58</accession>
<reference evidence="2" key="1">
    <citation type="submission" date="2021-01" db="EMBL/GenBank/DDBJ databases">
        <title>Modified the classification status of verrucomicrobia.</title>
        <authorList>
            <person name="Feng X."/>
        </authorList>
    </citation>
    <scope>NUCLEOTIDE SEQUENCE</scope>
    <source>
        <strain evidence="2">KCTC 12986</strain>
    </source>
</reference>
<dbReference type="InterPro" id="IPR001584">
    <property type="entry name" value="Integrase_cat-core"/>
</dbReference>
<keyword evidence="3" id="KW-1185">Reference proteome</keyword>
<feature type="domain" description="Integrase catalytic" evidence="1">
    <location>
        <begin position="1"/>
        <end position="53"/>
    </location>
</feature>
<evidence type="ECO:0000259" key="1">
    <source>
        <dbReference type="Pfam" id="PF13683"/>
    </source>
</evidence>
<sequence length="72" mass="8546">DNVFIERLWRSVKYEEIYLHEHATLIGLCAGLEKWFARYNDWRPHEALENRTPRAVYDASDKLEPLAEQEAA</sequence>